<accession>A0A6A4PKP4</accession>
<dbReference type="InterPro" id="IPR054722">
    <property type="entry name" value="PolX-like_BBD"/>
</dbReference>
<comment type="caution">
    <text evidence="2">The sequence shown here is derived from an EMBL/GenBank/DDBJ whole genome shotgun (WGS) entry which is preliminary data.</text>
</comment>
<keyword evidence="3" id="KW-1185">Reference proteome</keyword>
<feature type="domain" description="Retrovirus-related Pol polyprotein from transposon TNT 1-94-like beta-barrel" evidence="1">
    <location>
        <begin position="1"/>
        <end position="71"/>
    </location>
</feature>
<dbReference type="AlphaFoldDB" id="A0A6A4PKP4"/>
<evidence type="ECO:0000259" key="1">
    <source>
        <dbReference type="Pfam" id="PF22936"/>
    </source>
</evidence>
<name>A0A6A4PKP4_LUPAL</name>
<sequence>MTGHKDWFSSLDESIKTKVKFTYDSFINAERIGKSQIQKKNGTTSTISNVLYVPRMKNNLISLGQLLERGYRINMEDKMLKIFNIKKIDLEGSTFK</sequence>
<dbReference type="OrthoDB" id="2015125at2759"/>
<reference evidence="3" key="1">
    <citation type="journal article" date="2020" name="Nat. Commun.">
        <title>Genome sequence of the cluster root forming white lupin.</title>
        <authorList>
            <person name="Hufnagel B."/>
            <person name="Marques A."/>
            <person name="Soriano A."/>
            <person name="Marques L."/>
            <person name="Divol F."/>
            <person name="Doumas P."/>
            <person name="Sallet E."/>
            <person name="Mancinotti D."/>
            <person name="Carrere S."/>
            <person name="Marande W."/>
            <person name="Arribat S."/>
            <person name="Keller J."/>
            <person name="Huneau C."/>
            <person name="Blein T."/>
            <person name="Aime D."/>
            <person name="Laguerre M."/>
            <person name="Taylor J."/>
            <person name="Schubert V."/>
            <person name="Nelson M."/>
            <person name="Geu-Flores F."/>
            <person name="Crespi M."/>
            <person name="Gallardo-Guerrero K."/>
            <person name="Delaux P.-M."/>
            <person name="Salse J."/>
            <person name="Berges H."/>
            <person name="Guyot R."/>
            <person name="Gouzy J."/>
            <person name="Peret B."/>
        </authorList>
    </citation>
    <scope>NUCLEOTIDE SEQUENCE [LARGE SCALE GENOMIC DNA]</scope>
    <source>
        <strain evidence="3">cv. Amiga</strain>
    </source>
</reference>
<dbReference type="Pfam" id="PF22936">
    <property type="entry name" value="Pol_BBD"/>
    <property type="match status" value="1"/>
</dbReference>
<proteinExistence type="predicted"/>
<dbReference type="Proteomes" id="UP000447434">
    <property type="component" value="Chromosome 13"/>
</dbReference>
<organism evidence="2 3">
    <name type="scientific">Lupinus albus</name>
    <name type="common">White lupine</name>
    <name type="synonym">Lupinus termis</name>
    <dbReference type="NCBI Taxonomy" id="3870"/>
    <lineage>
        <taxon>Eukaryota</taxon>
        <taxon>Viridiplantae</taxon>
        <taxon>Streptophyta</taxon>
        <taxon>Embryophyta</taxon>
        <taxon>Tracheophyta</taxon>
        <taxon>Spermatophyta</taxon>
        <taxon>Magnoliopsida</taxon>
        <taxon>eudicotyledons</taxon>
        <taxon>Gunneridae</taxon>
        <taxon>Pentapetalae</taxon>
        <taxon>rosids</taxon>
        <taxon>fabids</taxon>
        <taxon>Fabales</taxon>
        <taxon>Fabaceae</taxon>
        <taxon>Papilionoideae</taxon>
        <taxon>50 kb inversion clade</taxon>
        <taxon>genistoids sensu lato</taxon>
        <taxon>core genistoids</taxon>
        <taxon>Genisteae</taxon>
        <taxon>Lupinus</taxon>
    </lineage>
</organism>
<evidence type="ECO:0000313" key="3">
    <source>
        <dbReference type="Proteomes" id="UP000447434"/>
    </source>
</evidence>
<evidence type="ECO:0000313" key="2">
    <source>
        <dbReference type="EMBL" id="KAE9602050.1"/>
    </source>
</evidence>
<gene>
    <name evidence="2" type="ORF">Lalb_Chr13g0304251</name>
</gene>
<protein>
    <recommendedName>
        <fullName evidence="1">Retrovirus-related Pol polyprotein from transposon TNT 1-94-like beta-barrel domain-containing protein</fullName>
    </recommendedName>
</protein>
<dbReference type="EMBL" id="WOCE01000013">
    <property type="protein sequence ID" value="KAE9602050.1"/>
    <property type="molecule type" value="Genomic_DNA"/>
</dbReference>